<evidence type="ECO:0000256" key="3">
    <source>
        <dbReference type="ARBA" id="ARBA00022679"/>
    </source>
</evidence>
<dbReference type="Proteomes" id="UP000000374">
    <property type="component" value="Chromosome"/>
</dbReference>
<dbReference type="EMBL" id="CP000542">
    <property type="protein sequence ID" value="ABM56159.1"/>
    <property type="molecule type" value="Genomic_DNA"/>
</dbReference>
<dbReference type="KEGG" id="vei:Veis_0369"/>
<dbReference type="Gene3D" id="3.40.630.30">
    <property type="match status" value="1"/>
</dbReference>
<dbReference type="OrthoDB" id="9787072at2"/>
<protein>
    <recommendedName>
        <fullName evidence="8">L-ornithine N(alpha)-acyltransferase</fullName>
        <ecNumber evidence="7">2.3.2.30</ecNumber>
    </recommendedName>
</protein>
<evidence type="ECO:0000256" key="10">
    <source>
        <dbReference type="ARBA" id="ARBA00047785"/>
    </source>
</evidence>
<accession>A1WEV2</accession>
<dbReference type="InterPro" id="IPR016181">
    <property type="entry name" value="Acyl_CoA_acyltransferase"/>
</dbReference>
<evidence type="ECO:0000313" key="12">
    <source>
        <dbReference type="Proteomes" id="UP000000374"/>
    </source>
</evidence>
<comment type="similarity">
    <text evidence="6">Belongs to the acetyltransferase family. OlsB subfamily.</text>
</comment>
<dbReference type="RefSeq" id="WP_011808176.1">
    <property type="nucleotide sequence ID" value="NC_008786.1"/>
</dbReference>
<evidence type="ECO:0000256" key="7">
    <source>
        <dbReference type="ARBA" id="ARBA00039058"/>
    </source>
</evidence>
<dbReference type="SUPFAM" id="SSF55729">
    <property type="entry name" value="Acyl-CoA N-acyltransferases (Nat)"/>
    <property type="match status" value="1"/>
</dbReference>
<organism evidence="11 12">
    <name type="scientific">Verminephrobacter eiseniae (strain EF01-2)</name>
    <dbReference type="NCBI Taxonomy" id="391735"/>
    <lineage>
        <taxon>Bacteria</taxon>
        <taxon>Pseudomonadati</taxon>
        <taxon>Pseudomonadota</taxon>
        <taxon>Betaproteobacteria</taxon>
        <taxon>Burkholderiales</taxon>
        <taxon>Comamonadaceae</taxon>
        <taxon>Verminephrobacter</taxon>
    </lineage>
</organism>
<comment type="catalytic activity">
    <reaction evidence="10">
        <text>a (3R)-hydroxyacyl-[ACP] + L-ornithine = a lyso-ornithine lipid + holo-[ACP] + H(+)</text>
        <dbReference type="Rhea" id="RHEA:20633"/>
        <dbReference type="Rhea" id="RHEA-COMP:9685"/>
        <dbReference type="Rhea" id="RHEA-COMP:9945"/>
        <dbReference type="ChEBI" id="CHEBI:15378"/>
        <dbReference type="ChEBI" id="CHEBI:46911"/>
        <dbReference type="ChEBI" id="CHEBI:64479"/>
        <dbReference type="ChEBI" id="CHEBI:78827"/>
        <dbReference type="ChEBI" id="CHEBI:138482"/>
        <dbReference type="EC" id="2.3.2.30"/>
    </reaction>
    <physiologicalReaction direction="left-to-right" evidence="10">
        <dbReference type="Rhea" id="RHEA:20634"/>
    </physiologicalReaction>
</comment>
<dbReference type="EC" id="2.3.2.30" evidence="7"/>
<evidence type="ECO:0000256" key="4">
    <source>
        <dbReference type="ARBA" id="ARBA00023098"/>
    </source>
</evidence>
<dbReference type="eggNOG" id="COG3176">
    <property type="taxonomic scope" value="Bacteria"/>
</dbReference>
<dbReference type="HOGENOM" id="CLU_058962_0_0_4"/>
<comment type="function">
    <text evidence="9">Catalyzes the first step in the biosynthesis of ornithine lipids, which are phosphorus-free membrane lipids. Catalyzes the 3-hydroxyacyl-acyl carrier protein-dependent acylation of ornithine to form lyso-ornithine lipid (LOL).</text>
</comment>
<name>A1WEV2_VEREI</name>
<dbReference type="STRING" id="391735.Veis_0369"/>
<dbReference type="InterPro" id="IPR052351">
    <property type="entry name" value="Ornithine_N-alpha-AT"/>
</dbReference>
<evidence type="ECO:0000256" key="8">
    <source>
        <dbReference type="ARBA" id="ARBA00039866"/>
    </source>
</evidence>
<keyword evidence="4" id="KW-0443">Lipid metabolism</keyword>
<keyword evidence="12" id="KW-1185">Reference proteome</keyword>
<evidence type="ECO:0000256" key="2">
    <source>
        <dbReference type="ARBA" id="ARBA00022516"/>
    </source>
</evidence>
<dbReference type="Pfam" id="PF13444">
    <property type="entry name" value="Acetyltransf_5"/>
    <property type="match status" value="1"/>
</dbReference>
<evidence type="ECO:0000313" key="11">
    <source>
        <dbReference type="EMBL" id="ABM56159.1"/>
    </source>
</evidence>
<gene>
    <name evidence="11" type="ordered locus">Veis_0369</name>
</gene>
<dbReference type="PANTHER" id="PTHR37323">
    <property type="entry name" value="GCN5-RELATED N-ACETYLTRANSFERASE"/>
    <property type="match status" value="1"/>
</dbReference>
<dbReference type="AlphaFoldDB" id="A1WEV2"/>
<evidence type="ECO:0000256" key="6">
    <source>
        <dbReference type="ARBA" id="ARBA00038095"/>
    </source>
</evidence>
<dbReference type="GO" id="GO:0043810">
    <property type="term" value="F:ornithine-acyl [acyl carrier protein] N-acyltransferase activity"/>
    <property type="evidence" value="ECO:0007669"/>
    <property type="project" value="UniProtKB-EC"/>
</dbReference>
<proteinExistence type="inferred from homology"/>
<reference evidence="12" key="1">
    <citation type="submission" date="2006-12" db="EMBL/GenBank/DDBJ databases">
        <title>Complete sequence of chromosome 1 of Verminephrobacter eiseniae EF01-2.</title>
        <authorList>
            <person name="Copeland A."/>
            <person name="Lucas S."/>
            <person name="Lapidus A."/>
            <person name="Barry K."/>
            <person name="Detter J.C."/>
            <person name="Glavina del Rio T."/>
            <person name="Dalin E."/>
            <person name="Tice H."/>
            <person name="Pitluck S."/>
            <person name="Chertkov O."/>
            <person name="Brettin T."/>
            <person name="Bruce D."/>
            <person name="Han C."/>
            <person name="Tapia R."/>
            <person name="Gilna P."/>
            <person name="Schmutz J."/>
            <person name="Larimer F."/>
            <person name="Land M."/>
            <person name="Hauser L."/>
            <person name="Kyrpides N."/>
            <person name="Kim E."/>
            <person name="Stahl D."/>
            <person name="Richardson P."/>
        </authorList>
    </citation>
    <scope>NUCLEOTIDE SEQUENCE [LARGE SCALE GENOMIC DNA]</scope>
    <source>
        <strain evidence="12">EF01-2</strain>
    </source>
</reference>
<dbReference type="PANTHER" id="PTHR37323:SF1">
    <property type="entry name" value="L-ORNITHINE N(ALPHA)-ACYLTRANSFERASE"/>
    <property type="match status" value="1"/>
</dbReference>
<keyword evidence="3 11" id="KW-0808">Transferase</keyword>
<evidence type="ECO:0000256" key="5">
    <source>
        <dbReference type="ARBA" id="ARBA00023315"/>
    </source>
</evidence>
<evidence type="ECO:0000256" key="1">
    <source>
        <dbReference type="ARBA" id="ARBA00005189"/>
    </source>
</evidence>
<keyword evidence="2" id="KW-0444">Lipid biosynthesis</keyword>
<comment type="pathway">
    <text evidence="1">Lipid metabolism.</text>
</comment>
<dbReference type="GeneID" id="76459102"/>
<keyword evidence="5 11" id="KW-0012">Acyltransferase</keyword>
<dbReference type="GO" id="GO:0006629">
    <property type="term" value="P:lipid metabolic process"/>
    <property type="evidence" value="ECO:0007669"/>
    <property type="project" value="UniProtKB-KW"/>
</dbReference>
<sequence length="285" mass="31435">MMNASHPSPAAVTAAIAPAIAGDLGQRPGLAPKTTNPGQERAAIRVAWARHLDEVRQAQRLRFRVFATEMGARLSTTLAGHDVDRFDDYCEHLLVRDAQSQQVIGTYRVLTPAQARRIGGIYSDTEFDLGRLHALRPRMVELGRSCVHPEHRHGAVIMALWTALADFMLRNQLDTMVGCASIPMLHNGVVSGAAAASIWQRLRQTHLAPAEYQVQARLPLPVEQFDGSMAAEPPALIKGYLRLGAQVLGAPAWDPDFNTADLPMLMRLAQLHPRYRRHFLGPDAR</sequence>
<evidence type="ECO:0000256" key="9">
    <source>
        <dbReference type="ARBA" id="ARBA00045724"/>
    </source>
</evidence>